<evidence type="ECO:0000313" key="10">
    <source>
        <dbReference type="EMBL" id="RMX57809.1"/>
    </source>
</evidence>
<dbReference type="PROSITE" id="PS50262">
    <property type="entry name" value="G_PROTEIN_RECEP_F1_2"/>
    <property type="match status" value="1"/>
</dbReference>
<name>A0A3M6UW37_POCDA</name>
<dbReference type="PANTHER" id="PTHR45695:SF9">
    <property type="entry name" value="LEUCOKININ RECEPTOR"/>
    <property type="match status" value="1"/>
</dbReference>
<dbReference type="InterPro" id="IPR000276">
    <property type="entry name" value="GPCR_Rhodpsn"/>
</dbReference>
<keyword evidence="5 8" id="KW-0472">Membrane</keyword>
<dbReference type="GO" id="GO:0004930">
    <property type="term" value="F:G protein-coupled receptor activity"/>
    <property type="evidence" value="ECO:0007669"/>
    <property type="project" value="UniProtKB-KW"/>
</dbReference>
<dbReference type="PRINTS" id="PR00237">
    <property type="entry name" value="GPCRRHODOPSN"/>
</dbReference>
<evidence type="ECO:0000259" key="9">
    <source>
        <dbReference type="PROSITE" id="PS50262"/>
    </source>
</evidence>
<keyword evidence="3 8" id="KW-1133">Transmembrane helix</keyword>
<evidence type="ECO:0000256" key="5">
    <source>
        <dbReference type="ARBA" id="ARBA00023136"/>
    </source>
</evidence>
<keyword evidence="11" id="KW-1185">Reference proteome</keyword>
<sequence length="183" mass="20079">MNSTDDAPSVGEQLLSNSQMILVISFYVVIFIVALFGNSIGLYVVFVKAVTRKLTNLLIKNLAIADLLVTLTIMPYSVLHMFFKPNQWFGGPAGTVTCKAIFYALPVSIAASIITMVGVPFLSATFAMDRRPSRGIASLEDILHHLVRPVLCPPPPRNIFPEHHHCSTLVVSQCARNQLQDGK</sequence>
<feature type="transmembrane region" description="Helical" evidence="8">
    <location>
        <begin position="58"/>
        <end position="83"/>
    </location>
</feature>
<keyword evidence="7" id="KW-0807">Transducer</keyword>
<accession>A0A3M6UW37</accession>
<proteinExistence type="predicted"/>
<dbReference type="GO" id="GO:0005886">
    <property type="term" value="C:plasma membrane"/>
    <property type="evidence" value="ECO:0007669"/>
    <property type="project" value="TreeGrafter"/>
</dbReference>
<dbReference type="OrthoDB" id="5975505at2759"/>
<dbReference type="PANTHER" id="PTHR45695">
    <property type="entry name" value="LEUCOKININ RECEPTOR-RELATED"/>
    <property type="match status" value="1"/>
</dbReference>
<evidence type="ECO:0000256" key="1">
    <source>
        <dbReference type="ARBA" id="ARBA00004141"/>
    </source>
</evidence>
<keyword evidence="6" id="KW-0675">Receptor</keyword>
<evidence type="ECO:0000256" key="6">
    <source>
        <dbReference type="ARBA" id="ARBA00023170"/>
    </source>
</evidence>
<evidence type="ECO:0000256" key="3">
    <source>
        <dbReference type="ARBA" id="ARBA00022989"/>
    </source>
</evidence>
<feature type="transmembrane region" description="Helical" evidence="8">
    <location>
        <begin position="20"/>
        <end position="46"/>
    </location>
</feature>
<dbReference type="SUPFAM" id="SSF81321">
    <property type="entry name" value="Family A G protein-coupled receptor-like"/>
    <property type="match status" value="1"/>
</dbReference>
<gene>
    <name evidence="10" type="ORF">pdam_00006769</name>
</gene>
<keyword evidence="2 8" id="KW-0812">Transmembrane</keyword>
<dbReference type="InterPro" id="IPR017452">
    <property type="entry name" value="GPCR_Rhodpsn_7TM"/>
</dbReference>
<dbReference type="EMBL" id="RCHS01000611">
    <property type="protein sequence ID" value="RMX57809.1"/>
    <property type="molecule type" value="Genomic_DNA"/>
</dbReference>
<evidence type="ECO:0000256" key="8">
    <source>
        <dbReference type="SAM" id="Phobius"/>
    </source>
</evidence>
<evidence type="ECO:0000313" key="11">
    <source>
        <dbReference type="Proteomes" id="UP000275408"/>
    </source>
</evidence>
<organism evidence="10 11">
    <name type="scientific">Pocillopora damicornis</name>
    <name type="common">Cauliflower coral</name>
    <name type="synonym">Millepora damicornis</name>
    <dbReference type="NCBI Taxonomy" id="46731"/>
    <lineage>
        <taxon>Eukaryota</taxon>
        <taxon>Metazoa</taxon>
        <taxon>Cnidaria</taxon>
        <taxon>Anthozoa</taxon>
        <taxon>Hexacorallia</taxon>
        <taxon>Scleractinia</taxon>
        <taxon>Astrocoeniina</taxon>
        <taxon>Pocilloporidae</taxon>
        <taxon>Pocillopora</taxon>
    </lineage>
</organism>
<reference evidence="10 11" key="1">
    <citation type="journal article" date="2018" name="Sci. Rep.">
        <title>Comparative analysis of the Pocillopora damicornis genome highlights role of immune system in coral evolution.</title>
        <authorList>
            <person name="Cunning R."/>
            <person name="Bay R.A."/>
            <person name="Gillette P."/>
            <person name="Baker A.C."/>
            <person name="Traylor-Knowles N."/>
        </authorList>
    </citation>
    <scope>NUCLEOTIDE SEQUENCE [LARGE SCALE GENOMIC DNA]</scope>
    <source>
        <strain evidence="10">RSMAS</strain>
        <tissue evidence="10">Whole animal</tissue>
    </source>
</reference>
<protein>
    <recommendedName>
        <fullName evidence="9">G-protein coupled receptors family 1 profile domain-containing protein</fullName>
    </recommendedName>
</protein>
<dbReference type="Proteomes" id="UP000275408">
    <property type="component" value="Unassembled WGS sequence"/>
</dbReference>
<keyword evidence="4" id="KW-0297">G-protein coupled receptor</keyword>
<evidence type="ECO:0000256" key="7">
    <source>
        <dbReference type="ARBA" id="ARBA00023224"/>
    </source>
</evidence>
<dbReference type="AlphaFoldDB" id="A0A3M6UW37"/>
<comment type="caution">
    <text evidence="10">The sequence shown here is derived from an EMBL/GenBank/DDBJ whole genome shotgun (WGS) entry which is preliminary data.</text>
</comment>
<comment type="subcellular location">
    <subcellularLocation>
        <location evidence="1">Membrane</location>
        <topology evidence="1">Multi-pass membrane protein</topology>
    </subcellularLocation>
</comment>
<evidence type="ECO:0000256" key="2">
    <source>
        <dbReference type="ARBA" id="ARBA00022692"/>
    </source>
</evidence>
<dbReference type="Gene3D" id="1.20.1070.10">
    <property type="entry name" value="Rhodopsin 7-helix transmembrane proteins"/>
    <property type="match status" value="1"/>
</dbReference>
<feature type="transmembrane region" description="Helical" evidence="8">
    <location>
        <begin position="103"/>
        <end position="124"/>
    </location>
</feature>
<dbReference type="Pfam" id="PF00001">
    <property type="entry name" value="7tm_1"/>
    <property type="match status" value="1"/>
</dbReference>
<evidence type="ECO:0000256" key="4">
    <source>
        <dbReference type="ARBA" id="ARBA00023040"/>
    </source>
</evidence>
<feature type="domain" description="G-protein coupled receptors family 1 profile" evidence="9">
    <location>
        <begin position="37"/>
        <end position="121"/>
    </location>
</feature>